<feature type="domain" description="C2H2-type" evidence="7">
    <location>
        <begin position="267"/>
        <end position="295"/>
    </location>
</feature>
<evidence type="ECO:0000256" key="3">
    <source>
        <dbReference type="ARBA" id="ARBA00022771"/>
    </source>
</evidence>
<evidence type="ECO:0000256" key="6">
    <source>
        <dbReference type="SAM" id="MobiDB-lite"/>
    </source>
</evidence>
<dbReference type="OrthoDB" id="301415at2759"/>
<evidence type="ECO:0000313" key="8">
    <source>
        <dbReference type="EMBL" id="OXA59415.1"/>
    </source>
</evidence>
<feature type="compositionally biased region" description="Basic residues" evidence="6">
    <location>
        <begin position="407"/>
        <end position="417"/>
    </location>
</feature>
<feature type="domain" description="C2H2-type" evidence="7">
    <location>
        <begin position="137"/>
        <end position="160"/>
    </location>
</feature>
<feature type="domain" description="C2H2-type" evidence="7">
    <location>
        <begin position="325"/>
        <end position="353"/>
    </location>
</feature>
<keyword evidence="1" id="KW-0479">Metal-binding</keyword>
<accession>A0A226EP54</accession>
<sequence length="636" mass="72103">MSTSKMLDSPNRSTSSDMSEDEDEGMFVCEKCNERFPGKFDLDVHEVTSHTTRGMSRHSGIQKNYVKKVYLFACDKCKAHCKTKNALDLHKKKFHTKNKMIPTTKPNNKELSGRRKIMKVRFAKMPTVKKTQEKTVLVCDQCKRRYTRADHFSKHRYRVHQIGQDCHSGKTVNVEKPKPRIKKEKLAVDQTGQDRSGNASIAGNPQGSGANGQHSVVTIRIKKEIPEDAMPFKCDKCGIAFIHQVSLGAHKCKNARAEKRRQVQKEYSCRRCGEKFEHSEARNQHWKTMHFGGSQFCCIICNIDFTENDALIQHLQRDHTMTRDFKCAQCNFSFFEDKDLHIHMRQAHRQPRSESQAAKFRLLSPASKTVALKKIRMERAERTRALKQESKNRYAQRATRNRSFTTSRRRRRRRQKTKSIASSVKLELDDTAPKKDVLVKVPEEPVTKAPEEPVTKAPEEPVTKAPEEVVTKVPEDPVTKAPEEVVTKSPEEVVTKSPEEPVTKAPEEVVTKSPEEVVTKSPEEPVTKAPEEVVTKAPEEVVTKAPEEVVAKAPEEVVTQALEDPVTQAPQDTVVQAPKDPVTQVPEDSATKGIEDFVAQIAKEAVDPGFNEVVESHGDISFMLFLDDFQPKDTFL</sequence>
<dbReference type="PROSITE" id="PS50157">
    <property type="entry name" value="ZINC_FINGER_C2H2_2"/>
    <property type="match status" value="7"/>
</dbReference>
<dbReference type="Proteomes" id="UP000198287">
    <property type="component" value="Unassembled WGS sequence"/>
</dbReference>
<reference evidence="8 9" key="1">
    <citation type="submission" date="2015-12" db="EMBL/GenBank/DDBJ databases">
        <title>The genome of Folsomia candida.</title>
        <authorList>
            <person name="Faddeeva A."/>
            <person name="Derks M.F."/>
            <person name="Anvar Y."/>
            <person name="Smit S."/>
            <person name="Van Straalen N."/>
            <person name="Roelofs D."/>
        </authorList>
    </citation>
    <scope>NUCLEOTIDE SEQUENCE [LARGE SCALE GENOMIC DNA]</scope>
    <source>
        <strain evidence="8 9">VU population</strain>
        <tissue evidence="8">Whole body</tissue>
    </source>
</reference>
<feature type="region of interest" description="Disordered" evidence="6">
    <location>
        <begin position="440"/>
        <end position="540"/>
    </location>
</feature>
<protein>
    <submittedName>
        <fullName evidence="8">Zinc finger protein ZFP69</fullName>
    </submittedName>
</protein>
<dbReference type="EMBL" id="LNIX01000002">
    <property type="protein sequence ID" value="OXA59415.1"/>
    <property type="molecule type" value="Genomic_DNA"/>
</dbReference>
<keyword evidence="9" id="KW-1185">Reference proteome</keyword>
<dbReference type="InterPro" id="IPR013087">
    <property type="entry name" value="Znf_C2H2_type"/>
</dbReference>
<dbReference type="PROSITE" id="PS00028">
    <property type="entry name" value="ZINC_FINGER_C2H2_1"/>
    <property type="match status" value="6"/>
</dbReference>
<gene>
    <name evidence="8" type="ORF">Fcan01_04275</name>
</gene>
<dbReference type="AlphaFoldDB" id="A0A226EP54"/>
<comment type="caution">
    <text evidence="8">The sequence shown here is derived from an EMBL/GenBank/DDBJ whole genome shotgun (WGS) entry which is preliminary data.</text>
</comment>
<feature type="region of interest" description="Disordered" evidence="6">
    <location>
        <begin position="1"/>
        <end position="22"/>
    </location>
</feature>
<keyword evidence="3 5" id="KW-0863">Zinc-finger</keyword>
<organism evidence="8 9">
    <name type="scientific">Folsomia candida</name>
    <name type="common">Springtail</name>
    <dbReference type="NCBI Taxonomy" id="158441"/>
    <lineage>
        <taxon>Eukaryota</taxon>
        <taxon>Metazoa</taxon>
        <taxon>Ecdysozoa</taxon>
        <taxon>Arthropoda</taxon>
        <taxon>Hexapoda</taxon>
        <taxon>Collembola</taxon>
        <taxon>Entomobryomorpha</taxon>
        <taxon>Isotomoidea</taxon>
        <taxon>Isotomidae</taxon>
        <taxon>Proisotominae</taxon>
        <taxon>Folsomia</taxon>
    </lineage>
</organism>
<dbReference type="Gene3D" id="3.30.160.60">
    <property type="entry name" value="Classic Zinc Finger"/>
    <property type="match status" value="3"/>
</dbReference>
<feature type="compositionally biased region" description="Polar residues" evidence="6">
    <location>
        <begin position="1"/>
        <end position="14"/>
    </location>
</feature>
<evidence type="ECO:0000256" key="1">
    <source>
        <dbReference type="ARBA" id="ARBA00022723"/>
    </source>
</evidence>
<dbReference type="SMART" id="SM00355">
    <property type="entry name" value="ZnF_C2H2"/>
    <property type="match status" value="7"/>
</dbReference>
<feature type="domain" description="C2H2-type" evidence="7">
    <location>
        <begin position="296"/>
        <end position="324"/>
    </location>
</feature>
<evidence type="ECO:0000256" key="4">
    <source>
        <dbReference type="ARBA" id="ARBA00022833"/>
    </source>
</evidence>
<dbReference type="PANTHER" id="PTHR24408">
    <property type="entry name" value="ZINC FINGER PROTEIN"/>
    <property type="match status" value="1"/>
</dbReference>
<dbReference type="GO" id="GO:0008270">
    <property type="term" value="F:zinc ion binding"/>
    <property type="evidence" value="ECO:0007669"/>
    <property type="project" value="UniProtKB-KW"/>
</dbReference>
<dbReference type="GO" id="GO:0005634">
    <property type="term" value="C:nucleus"/>
    <property type="evidence" value="ECO:0007669"/>
    <property type="project" value="TreeGrafter"/>
</dbReference>
<feature type="region of interest" description="Disordered" evidence="6">
    <location>
        <begin position="376"/>
        <end position="428"/>
    </location>
</feature>
<feature type="compositionally biased region" description="Basic and acidic residues" evidence="6">
    <location>
        <begin position="376"/>
        <end position="392"/>
    </location>
</feature>
<feature type="domain" description="C2H2-type" evidence="7">
    <location>
        <begin position="72"/>
        <end position="100"/>
    </location>
</feature>
<dbReference type="InterPro" id="IPR036236">
    <property type="entry name" value="Znf_C2H2_sf"/>
</dbReference>
<name>A0A226EP54_FOLCA</name>
<dbReference type="PANTHER" id="PTHR24408:SF58">
    <property type="entry name" value="TRANSCRIPTION FACTOR (TFIIIA), PUTATIVE (AFU_ORTHOLOGUE AFUA_1G05150)-RELATED"/>
    <property type="match status" value="1"/>
</dbReference>
<keyword evidence="2" id="KW-0677">Repeat</keyword>
<evidence type="ECO:0000256" key="5">
    <source>
        <dbReference type="PROSITE-ProRule" id="PRU00042"/>
    </source>
</evidence>
<keyword evidence="4" id="KW-0862">Zinc</keyword>
<dbReference type="SUPFAM" id="SSF57667">
    <property type="entry name" value="beta-beta-alpha zinc fingers"/>
    <property type="match status" value="2"/>
</dbReference>
<proteinExistence type="predicted"/>
<dbReference type="GO" id="GO:0000981">
    <property type="term" value="F:DNA-binding transcription factor activity, RNA polymerase II-specific"/>
    <property type="evidence" value="ECO:0007669"/>
    <property type="project" value="TreeGrafter"/>
</dbReference>
<feature type="region of interest" description="Disordered" evidence="6">
    <location>
        <begin position="184"/>
        <end position="214"/>
    </location>
</feature>
<dbReference type="Pfam" id="PF02389">
    <property type="entry name" value="Cornifin"/>
    <property type="match status" value="1"/>
</dbReference>
<evidence type="ECO:0000256" key="2">
    <source>
        <dbReference type="ARBA" id="ARBA00022737"/>
    </source>
</evidence>
<evidence type="ECO:0000259" key="7">
    <source>
        <dbReference type="PROSITE" id="PS50157"/>
    </source>
</evidence>
<feature type="domain" description="C2H2-type" evidence="7">
    <location>
        <begin position="27"/>
        <end position="55"/>
    </location>
</feature>
<dbReference type="GO" id="GO:0043565">
    <property type="term" value="F:sequence-specific DNA binding"/>
    <property type="evidence" value="ECO:0007669"/>
    <property type="project" value="TreeGrafter"/>
</dbReference>
<feature type="domain" description="C2H2-type" evidence="7">
    <location>
        <begin position="232"/>
        <end position="260"/>
    </location>
</feature>
<evidence type="ECO:0000313" key="9">
    <source>
        <dbReference type="Proteomes" id="UP000198287"/>
    </source>
</evidence>
<feature type="region of interest" description="Disordered" evidence="6">
    <location>
        <begin position="566"/>
        <end position="587"/>
    </location>
</feature>
<feature type="compositionally biased region" description="Low complexity" evidence="6">
    <location>
        <begin position="397"/>
        <end position="406"/>
    </location>
</feature>
<feature type="compositionally biased region" description="Polar residues" evidence="6">
    <location>
        <begin position="190"/>
        <end position="214"/>
    </location>
</feature>